<evidence type="ECO:0000313" key="2">
    <source>
        <dbReference type="EMBL" id="QIH24418.1"/>
    </source>
</evidence>
<accession>A0A6G7BAH8</accession>
<evidence type="ECO:0000256" key="1">
    <source>
        <dbReference type="SAM" id="SignalP"/>
    </source>
</evidence>
<name>A0A6G7BAH8_9LACO</name>
<gene>
    <name evidence="2" type="ORF">G6Z83_04380</name>
</gene>
<evidence type="ECO:0008006" key="4">
    <source>
        <dbReference type="Google" id="ProtNLM"/>
    </source>
</evidence>
<dbReference type="Proteomes" id="UP000501676">
    <property type="component" value="Chromosome"/>
</dbReference>
<dbReference type="AlphaFoldDB" id="A0A6G7BAH8"/>
<dbReference type="EMBL" id="CP049228">
    <property type="protein sequence ID" value="QIH24418.1"/>
    <property type="molecule type" value="Genomic_DNA"/>
</dbReference>
<evidence type="ECO:0000313" key="3">
    <source>
        <dbReference type="Proteomes" id="UP000501676"/>
    </source>
</evidence>
<organism evidence="2 3">
    <name type="scientific">Lactobacillus iners</name>
    <dbReference type="NCBI Taxonomy" id="147802"/>
    <lineage>
        <taxon>Bacteria</taxon>
        <taxon>Bacillati</taxon>
        <taxon>Bacillota</taxon>
        <taxon>Bacilli</taxon>
        <taxon>Lactobacillales</taxon>
        <taxon>Lactobacillaceae</taxon>
        <taxon>Lactobacillus</taxon>
    </lineage>
</organism>
<protein>
    <recommendedName>
        <fullName evidence="4">Surface layer protein A domain-containing protein</fullName>
    </recommendedName>
</protein>
<reference evidence="2 3" key="1">
    <citation type="submission" date="2020-02" db="EMBL/GenBank/DDBJ databases">
        <title>Complete genome sequences of six Lactobacillus iners strains isolated from the human vagina.</title>
        <authorList>
            <person name="France M.T."/>
            <person name="Rutt L."/>
            <person name="Narina S."/>
            <person name="Arbaugh S."/>
            <person name="Humphrys M.S."/>
            <person name="Ma B."/>
            <person name="Hayward M.R."/>
            <person name="Relman D."/>
            <person name="Kwon D.S."/>
            <person name="Ravel J."/>
        </authorList>
    </citation>
    <scope>NUCLEOTIDE SEQUENCE [LARGE SCALE GENOMIC DNA]</scope>
    <source>
        <strain evidence="2 3">C0210C1</strain>
    </source>
</reference>
<proteinExistence type="predicted"/>
<feature type="signal peptide" evidence="1">
    <location>
        <begin position="1"/>
        <end position="21"/>
    </location>
</feature>
<feature type="chain" id="PRO_5039509447" description="Surface layer protein A domain-containing protein" evidence="1">
    <location>
        <begin position="22"/>
        <end position="362"/>
    </location>
</feature>
<sequence>MKYTKISIFSMLCAGALLSLADIAIGNKDISKVSAATEIANAKNIESTKSNMVISLNGTGQTVDSDKQVAVYDQPNGNVVRYLKPGTNWKIFKKYYDVDNNWYNLGGNQWVREKDLTIKLASYVIFGMKGIANVINGDTKVAVCDKPNGNVIRYLAPGTNWKVFKCCDSVKKYGDVHAPKWYNLGGNQWVSEDYVGITTNIRGVGSIYSPKANPTSVLNKPFGKVIKDIDPNVRSWKIFKIYRCPSSMPGVQLRWYNLGGNQWVDGSYMVANITSMEEGIYDLCDYREYKDCPIIKVGCNSNAGIRVWAAPGIKPTGKCLPNGSSWKVLKIYYHNSDVWYNLGGNQWVSKKGTVYLENKFYK</sequence>
<keyword evidence="1" id="KW-0732">Signal</keyword>
<dbReference type="RefSeq" id="WP_164824127.1">
    <property type="nucleotide sequence ID" value="NZ_CP049228.1"/>
</dbReference>